<dbReference type="EMBL" id="AAVAGS010000301">
    <property type="protein sequence ID" value="EFY4994240.1"/>
    <property type="molecule type" value="Genomic_DNA"/>
</dbReference>
<dbReference type="InterPro" id="IPR048020">
    <property type="entry name" value="Transpos_IS3"/>
</dbReference>
<evidence type="ECO:0000313" key="3">
    <source>
        <dbReference type="Proteomes" id="UP000597978"/>
    </source>
</evidence>
<dbReference type="GO" id="GO:0003676">
    <property type="term" value="F:nucleic acid binding"/>
    <property type="evidence" value="ECO:0007669"/>
    <property type="project" value="InterPro"/>
</dbReference>
<dbReference type="InterPro" id="IPR050900">
    <property type="entry name" value="Transposase_IS3/IS150/IS904"/>
</dbReference>
<dbReference type="GO" id="GO:0015074">
    <property type="term" value="P:DNA integration"/>
    <property type="evidence" value="ECO:0007669"/>
    <property type="project" value="InterPro"/>
</dbReference>
<dbReference type="PANTHER" id="PTHR46889:SF4">
    <property type="entry name" value="TRANSPOSASE INSO FOR INSERTION SEQUENCE ELEMENT IS911B-RELATED"/>
    <property type="match status" value="1"/>
</dbReference>
<dbReference type="InterPro" id="IPR001584">
    <property type="entry name" value="Integrase_cat-core"/>
</dbReference>
<dbReference type="PROSITE" id="PS50994">
    <property type="entry name" value="INTEGRASE"/>
    <property type="match status" value="1"/>
</dbReference>
<dbReference type="Gene3D" id="3.30.420.10">
    <property type="entry name" value="Ribonuclease H-like superfamily/Ribonuclease H"/>
    <property type="match status" value="1"/>
</dbReference>
<accession>A0A8H8ZAH6</accession>
<sequence>MTIGTKEKVIIINELRQCHPLSQLLVIADLPRSTFYYHVKRLNAPDPYQLVKQVILRIYHQHKGRYGYRRIRLACRNESILLNGKTIRKLMKELGISSLIRRKKYRTYRGEQGRTCNNLLKRQFYADRPNQKWVTDVTEFKVDGRKLYLSPIMDLYNGEIVSYNLTERPLASMVKSMLLDAVEQLNKDDKPLLHSDQGWQYQMPRWQRWLSDNGITQSMSRRGNCLDNAAMESFFSTLK</sequence>
<dbReference type="InterPro" id="IPR012337">
    <property type="entry name" value="RNaseH-like_sf"/>
</dbReference>
<dbReference type="Proteomes" id="UP000597978">
    <property type="component" value="Unassembled WGS sequence"/>
</dbReference>
<gene>
    <name evidence="2" type="ORF">C0786_004639</name>
</gene>
<dbReference type="InterPro" id="IPR036397">
    <property type="entry name" value="RNaseH_sf"/>
</dbReference>
<dbReference type="InterPro" id="IPR025948">
    <property type="entry name" value="HTH-like_dom"/>
</dbReference>
<name>A0A8H8ZAH6_SHIFL</name>
<organism evidence="2 3">
    <name type="scientific">Shigella flexneri</name>
    <dbReference type="NCBI Taxonomy" id="623"/>
    <lineage>
        <taxon>Bacteria</taxon>
        <taxon>Pseudomonadati</taxon>
        <taxon>Pseudomonadota</taxon>
        <taxon>Gammaproteobacteria</taxon>
        <taxon>Enterobacterales</taxon>
        <taxon>Enterobacteriaceae</taxon>
        <taxon>Shigella</taxon>
    </lineage>
</organism>
<comment type="caution">
    <text evidence="2">The sequence shown here is derived from an EMBL/GenBank/DDBJ whole genome shotgun (WGS) entry which is preliminary data.</text>
</comment>
<dbReference type="AlphaFoldDB" id="A0A8H8ZAH6"/>
<dbReference type="NCBIfam" id="NF033516">
    <property type="entry name" value="transpos_IS3"/>
    <property type="match status" value="1"/>
</dbReference>
<feature type="domain" description="Integrase catalytic" evidence="1">
    <location>
        <begin position="125"/>
        <end position="239"/>
    </location>
</feature>
<dbReference type="Pfam" id="PF00665">
    <property type="entry name" value="rve"/>
    <property type="match status" value="1"/>
</dbReference>
<dbReference type="PANTHER" id="PTHR46889">
    <property type="entry name" value="TRANSPOSASE INSF FOR INSERTION SEQUENCE IS3B-RELATED"/>
    <property type="match status" value="1"/>
</dbReference>
<dbReference type="SUPFAM" id="SSF53098">
    <property type="entry name" value="Ribonuclease H-like"/>
    <property type="match status" value="1"/>
</dbReference>
<evidence type="ECO:0000259" key="1">
    <source>
        <dbReference type="PROSITE" id="PS50994"/>
    </source>
</evidence>
<dbReference type="Pfam" id="PF13276">
    <property type="entry name" value="HTH_21"/>
    <property type="match status" value="1"/>
</dbReference>
<reference evidence="2" key="1">
    <citation type="submission" date="2018-08" db="EMBL/GenBank/DDBJ databases">
        <authorList>
            <consortium name="PulseNet: The National Subtyping Network for Foodborne Disease Surveillance"/>
            <person name="Tarr C.L."/>
            <person name="Trees E."/>
            <person name="Katz L.S."/>
            <person name="Carleton-Romer H.A."/>
            <person name="Stroika S."/>
            <person name="Kucerova Z."/>
            <person name="Roache K.F."/>
            <person name="Sabol A.L."/>
            <person name="Besser J."/>
            <person name="Gerner-Smidt P."/>
        </authorList>
    </citation>
    <scope>NUCLEOTIDE SEQUENCE</scope>
    <source>
        <strain evidence="2">PNUSAE011576</strain>
    </source>
</reference>
<proteinExistence type="predicted"/>
<evidence type="ECO:0000313" key="2">
    <source>
        <dbReference type="EMBL" id="EFY4994240.1"/>
    </source>
</evidence>
<protein>
    <submittedName>
        <fullName evidence="2">IS3 family transposase</fullName>
    </submittedName>
</protein>